<feature type="domain" description="LysM" evidence="2">
    <location>
        <begin position="141"/>
        <end position="184"/>
    </location>
</feature>
<keyword evidence="1" id="KW-1133">Transmembrane helix</keyword>
<dbReference type="PANTHER" id="PTHR21666">
    <property type="entry name" value="PEPTIDASE-RELATED"/>
    <property type="match status" value="1"/>
</dbReference>
<dbReference type="SUPFAM" id="SSF51261">
    <property type="entry name" value="Duplicated hybrid motif"/>
    <property type="match status" value="1"/>
</dbReference>
<evidence type="ECO:0000313" key="3">
    <source>
        <dbReference type="EMBL" id="MBO8436981.1"/>
    </source>
</evidence>
<gene>
    <name evidence="3" type="ORF">IAA97_08390</name>
</gene>
<keyword evidence="1" id="KW-0812">Transmembrane</keyword>
<dbReference type="GO" id="GO:0004222">
    <property type="term" value="F:metalloendopeptidase activity"/>
    <property type="evidence" value="ECO:0007669"/>
    <property type="project" value="TreeGrafter"/>
</dbReference>
<name>A0A9D9E2H6_9SPIO</name>
<dbReference type="Gene3D" id="2.70.70.10">
    <property type="entry name" value="Glucose Permease (Domain IIA)"/>
    <property type="match status" value="1"/>
</dbReference>
<dbReference type="CDD" id="cd12797">
    <property type="entry name" value="M23_peptidase"/>
    <property type="match status" value="1"/>
</dbReference>
<comment type="caution">
    <text evidence="3">The sequence shown here is derived from an EMBL/GenBank/DDBJ whole genome shotgun (WGS) entry which is preliminary data.</text>
</comment>
<dbReference type="Proteomes" id="UP000823615">
    <property type="component" value="Unassembled WGS sequence"/>
</dbReference>
<dbReference type="EMBL" id="JADIMT010000095">
    <property type="protein sequence ID" value="MBO8436981.1"/>
    <property type="molecule type" value="Genomic_DNA"/>
</dbReference>
<dbReference type="Pfam" id="PF01476">
    <property type="entry name" value="LysM"/>
    <property type="match status" value="1"/>
</dbReference>
<reference evidence="3" key="1">
    <citation type="submission" date="2020-10" db="EMBL/GenBank/DDBJ databases">
        <authorList>
            <person name="Gilroy R."/>
        </authorList>
    </citation>
    <scope>NUCLEOTIDE SEQUENCE</scope>
    <source>
        <strain evidence="3">7293</strain>
    </source>
</reference>
<dbReference type="Gene3D" id="3.10.350.10">
    <property type="entry name" value="LysM domain"/>
    <property type="match status" value="1"/>
</dbReference>
<dbReference type="InterPro" id="IPR016047">
    <property type="entry name" value="M23ase_b-sheet_dom"/>
</dbReference>
<evidence type="ECO:0000256" key="1">
    <source>
        <dbReference type="SAM" id="Phobius"/>
    </source>
</evidence>
<evidence type="ECO:0000259" key="2">
    <source>
        <dbReference type="PROSITE" id="PS51782"/>
    </source>
</evidence>
<dbReference type="InterPro" id="IPR050570">
    <property type="entry name" value="Cell_wall_metabolism_enzyme"/>
</dbReference>
<accession>A0A9D9E2H6</accession>
<dbReference type="Pfam" id="PF01551">
    <property type="entry name" value="Peptidase_M23"/>
    <property type="match status" value="1"/>
</dbReference>
<evidence type="ECO:0000313" key="4">
    <source>
        <dbReference type="Proteomes" id="UP000823615"/>
    </source>
</evidence>
<feature type="transmembrane region" description="Helical" evidence="1">
    <location>
        <begin position="24"/>
        <end position="46"/>
    </location>
</feature>
<protein>
    <submittedName>
        <fullName evidence="3">Peptidoglycan DD-metalloendopeptidase family protein</fullName>
    </submittedName>
</protein>
<organism evidence="3 4">
    <name type="scientific">Candidatus Ornithospirochaeta stercoripullorum</name>
    <dbReference type="NCBI Taxonomy" id="2840899"/>
    <lineage>
        <taxon>Bacteria</taxon>
        <taxon>Pseudomonadati</taxon>
        <taxon>Spirochaetota</taxon>
        <taxon>Spirochaetia</taxon>
        <taxon>Spirochaetales</taxon>
        <taxon>Spirochaetaceae</taxon>
        <taxon>Spirochaetaceae incertae sedis</taxon>
        <taxon>Candidatus Ornithospirochaeta</taxon>
    </lineage>
</organism>
<sequence length="371" mass="39268">MSRYSYDDMPPEGYRERRRGNGRMTAAIAAIGVLLTLIAIVIYLLFTPHSNKEENEGPAIEAVSVTPAEPEIIEPAERQSAEPQAEVASEVVENEEVEAEAVAVVETAVAEPEAADVTEVVPVAPVQEEDYSARFEAMGFSEYEVTAGDTLQAIAEKAGLSTTTLVSVNKLKGTALESGTVLIIPPVDGTLYTMEEGDTLSDVVSARNPQLTAQDVALYNRKDSTACTVGEEIFVPAPGTIEEAQSYMFTSPLPSGEVIARFGDFIDGKPLAGIAIAAEPGSAVVAASDGTVIDIFSDPEFGRSIKLVHEDGYTTVYSALETVSAKVSQNMKAGDVIGAIGTSNLHFSQPAVVFSVEQNGVSLDPVNLTQF</sequence>
<dbReference type="SMART" id="SM00257">
    <property type="entry name" value="LysM"/>
    <property type="match status" value="2"/>
</dbReference>
<dbReference type="AlphaFoldDB" id="A0A9D9E2H6"/>
<dbReference type="InterPro" id="IPR036779">
    <property type="entry name" value="LysM_dom_sf"/>
</dbReference>
<dbReference type="InterPro" id="IPR018392">
    <property type="entry name" value="LysM"/>
</dbReference>
<dbReference type="PANTHER" id="PTHR21666:SF270">
    <property type="entry name" value="MUREIN HYDROLASE ACTIVATOR ENVC"/>
    <property type="match status" value="1"/>
</dbReference>
<dbReference type="CDD" id="cd00118">
    <property type="entry name" value="LysM"/>
    <property type="match status" value="1"/>
</dbReference>
<dbReference type="InterPro" id="IPR011055">
    <property type="entry name" value="Dup_hybrid_motif"/>
</dbReference>
<proteinExistence type="predicted"/>
<reference evidence="3" key="2">
    <citation type="journal article" date="2021" name="PeerJ">
        <title>Extensive microbial diversity within the chicken gut microbiome revealed by metagenomics and culture.</title>
        <authorList>
            <person name="Gilroy R."/>
            <person name="Ravi A."/>
            <person name="Getino M."/>
            <person name="Pursley I."/>
            <person name="Horton D.L."/>
            <person name="Alikhan N.F."/>
            <person name="Baker D."/>
            <person name="Gharbi K."/>
            <person name="Hall N."/>
            <person name="Watson M."/>
            <person name="Adriaenssens E.M."/>
            <person name="Foster-Nyarko E."/>
            <person name="Jarju S."/>
            <person name="Secka A."/>
            <person name="Antonio M."/>
            <person name="Oren A."/>
            <person name="Chaudhuri R.R."/>
            <person name="La Ragione R."/>
            <person name="Hildebrand F."/>
            <person name="Pallen M.J."/>
        </authorList>
    </citation>
    <scope>NUCLEOTIDE SEQUENCE</scope>
    <source>
        <strain evidence="3">7293</strain>
    </source>
</reference>
<dbReference type="PROSITE" id="PS51782">
    <property type="entry name" value="LYSM"/>
    <property type="match status" value="1"/>
</dbReference>
<keyword evidence="1" id="KW-0472">Membrane</keyword>